<dbReference type="Proteomes" id="UP001148838">
    <property type="component" value="Unassembled WGS sequence"/>
</dbReference>
<protein>
    <submittedName>
        <fullName evidence="1">Uncharacterized protein</fullName>
    </submittedName>
</protein>
<reference evidence="1 2" key="1">
    <citation type="journal article" date="2022" name="Allergy">
        <title>Genome assembly and annotation of Periplaneta americana reveal a comprehensive cockroach allergen profile.</title>
        <authorList>
            <person name="Wang L."/>
            <person name="Xiong Q."/>
            <person name="Saelim N."/>
            <person name="Wang L."/>
            <person name="Nong W."/>
            <person name="Wan A.T."/>
            <person name="Shi M."/>
            <person name="Liu X."/>
            <person name="Cao Q."/>
            <person name="Hui J.H.L."/>
            <person name="Sookrung N."/>
            <person name="Leung T.F."/>
            <person name="Tungtrongchitr A."/>
            <person name="Tsui S.K.W."/>
        </authorList>
    </citation>
    <scope>NUCLEOTIDE SEQUENCE [LARGE SCALE GENOMIC DNA]</scope>
    <source>
        <strain evidence="1">PWHHKU_190912</strain>
    </source>
</reference>
<sequence>MFNLRLLFSDRSKINRFYALLCSTLVQVLFGYRIYITHEVDNAEEMSPASSAESYSAFQRIPNFTGTVDINDVTLQRIGIKLLEGSMDFAKFPYRLLSAEIRNTLFAFNGLRGKSRKNLNQVSPNKDLNPSSLVSQQCTGCKLRRLNGNAGGHGGTNVQTKSIIRYALIFWKWNQNWKGFDFIKESH</sequence>
<organism evidence="1 2">
    <name type="scientific">Periplaneta americana</name>
    <name type="common">American cockroach</name>
    <name type="synonym">Blatta americana</name>
    <dbReference type="NCBI Taxonomy" id="6978"/>
    <lineage>
        <taxon>Eukaryota</taxon>
        <taxon>Metazoa</taxon>
        <taxon>Ecdysozoa</taxon>
        <taxon>Arthropoda</taxon>
        <taxon>Hexapoda</taxon>
        <taxon>Insecta</taxon>
        <taxon>Pterygota</taxon>
        <taxon>Neoptera</taxon>
        <taxon>Polyneoptera</taxon>
        <taxon>Dictyoptera</taxon>
        <taxon>Blattodea</taxon>
        <taxon>Blattoidea</taxon>
        <taxon>Blattidae</taxon>
        <taxon>Blattinae</taxon>
        <taxon>Periplaneta</taxon>
    </lineage>
</organism>
<accession>A0ABQ8TH65</accession>
<name>A0ABQ8TH65_PERAM</name>
<comment type="caution">
    <text evidence="1">The sequence shown here is derived from an EMBL/GenBank/DDBJ whole genome shotgun (WGS) entry which is preliminary data.</text>
</comment>
<gene>
    <name evidence="1" type="ORF">ANN_12662</name>
</gene>
<evidence type="ECO:0000313" key="2">
    <source>
        <dbReference type="Proteomes" id="UP001148838"/>
    </source>
</evidence>
<keyword evidence="2" id="KW-1185">Reference proteome</keyword>
<evidence type="ECO:0000313" key="1">
    <source>
        <dbReference type="EMBL" id="KAJ4445976.1"/>
    </source>
</evidence>
<dbReference type="EMBL" id="JAJSOF020000009">
    <property type="protein sequence ID" value="KAJ4445976.1"/>
    <property type="molecule type" value="Genomic_DNA"/>
</dbReference>
<proteinExistence type="predicted"/>